<accession>A0ABS1NJK1</accession>
<dbReference type="InterPro" id="IPR041354">
    <property type="entry name" value="4PPT_N"/>
</dbReference>
<dbReference type="SUPFAM" id="SSF56214">
    <property type="entry name" value="4'-phosphopantetheinyl transferase"/>
    <property type="match status" value="1"/>
</dbReference>
<evidence type="ECO:0000259" key="4">
    <source>
        <dbReference type="Pfam" id="PF17837"/>
    </source>
</evidence>
<dbReference type="Pfam" id="PF01648">
    <property type="entry name" value="ACPS"/>
    <property type="match status" value="1"/>
</dbReference>
<protein>
    <submittedName>
        <fullName evidence="5">4'-phosphopantetheinyl transferase superfamily protein</fullName>
    </submittedName>
</protein>
<dbReference type="Gene3D" id="3.90.470.20">
    <property type="entry name" value="4'-phosphopantetheinyl transferase domain"/>
    <property type="match status" value="1"/>
</dbReference>
<sequence length="252" mass="26377">MAGETASGTALLGALLPDTVSVAETFGQPPAGALLPPEEDLVAHAVDKRKREFAAGRWCARRALAGIGSPPVPILPGPRGEPRWPSGITGAITHCEGYAAAVVAPSTELLALGIDAEPAKPLPDGVLEAVALPDERAGLPLYRPGSPPLPWDTLLFSAKEAVYKAWFPLTGRPLGFEDAFLTFDPVGETFAARLLVPGWQLGDRVLNGFEGRWAVRSGLVMTTVTVPAAVPRTDPADAPMGPGLDGSSWHTR</sequence>
<keyword evidence="1 5" id="KW-0808">Transferase</keyword>
<evidence type="ECO:0000313" key="5">
    <source>
        <dbReference type="EMBL" id="MBL1100235.1"/>
    </source>
</evidence>
<dbReference type="Proteomes" id="UP000634229">
    <property type="component" value="Unassembled WGS sequence"/>
</dbReference>
<organism evidence="5 6">
    <name type="scientific">Streptomyces coffeae</name>
    <dbReference type="NCBI Taxonomy" id="621382"/>
    <lineage>
        <taxon>Bacteria</taxon>
        <taxon>Bacillati</taxon>
        <taxon>Actinomycetota</taxon>
        <taxon>Actinomycetes</taxon>
        <taxon>Kitasatosporales</taxon>
        <taxon>Streptomycetaceae</taxon>
        <taxon>Streptomyces</taxon>
    </lineage>
</organism>
<evidence type="ECO:0000313" key="6">
    <source>
        <dbReference type="Proteomes" id="UP000634229"/>
    </source>
</evidence>
<dbReference type="EMBL" id="JAERRF010000018">
    <property type="protein sequence ID" value="MBL1100235.1"/>
    <property type="molecule type" value="Genomic_DNA"/>
</dbReference>
<proteinExistence type="predicted"/>
<dbReference type="InterPro" id="IPR008278">
    <property type="entry name" value="4-PPantetheinyl_Trfase_dom"/>
</dbReference>
<dbReference type="PRINTS" id="PR01399">
    <property type="entry name" value="ENTSNTHTASED"/>
</dbReference>
<evidence type="ECO:0000256" key="2">
    <source>
        <dbReference type="SAM" id="MobiDB-lite"/>
    </source>
</evidence>
<dbReference type="PANTHER" id="PTHR38096">
    <property type="entry name" value="ENTEROBACTIN SYNTHASE COMPONENT D"/>
    <property type="match status" value="1"/>
</dbReference>
<keyword evidence="6" id="KW-1185">Reference proteome</keyword>
<comment type="caution">
    <text evidence="5">The sequence shown here is derived from an EMBL/GenBank/DDBJ whole genome shotgun (WGS) entry which is preliminary data.</text>
</comment>
<gene>
    <name evidence="5" type="ORF">JK363_26890</name>
</gene>
<evidence type="ECO:0000259" key="3">
    <source>
        <dbReference type="Pfam" id="PF01648"/>
    </source>
</evidence>
<dbReference type="Pfam" id="PF17837">
    <property type="entry name" value="4PPT_N"/>
    <property type="match status" value="1"/>
</dbReference>
<feature type="domain" description="4'-phosphopantetheinyl transferase N-terminal" evidence="4">
    <location>
        <begin position="38"/>
        <end position="104"/>
    </location>
</feature>
<feature type="domain" description="4'-phosphopantetheinyl transferase" evidence="3">
    <location>
        <begin position="112"/>
        <end position="190"/>
    </location>
</feature>
<evidence type="ECO:0000256" key="1">
    <source>
        <dbReference type="ARBA" id="ARBA00022679"/>
    </source>
</evidence>
<dbReference type="PANTHER" id="PTHR38096:SF1">
    <property type="entry name" value="ENTEROBACTIN SYNTHASE COMPONENT D"/>
    <property type="match status" value="1"/>
</dbReference>
<dbReference type="GO" id="GO:0016740">
    <property type="term" value="F:transferase activity"/>
    <property type="evidence" value="ECO:0007669"/>
    <property type="project" value="UniProtKB-KW"/>
</dbReference>
<name>A0ABS1NJK1_9ACTN</name>
<dbReference type="InterPro" id="IPR037143">
    <property type="entry name" value="4-PPantetheinyl_Trfase_dom_sf"/>
</dbReference>
<feature type="region of interest" description="Disordered" evidence="2">
    <location>
        <begin position="231"/>
        <end position="252"/>
    </location>
</feature>
<reference evidence="5 6" key="1">
    <citation type="submission" date="2021-01" db="EMBL/GenBank/DDBJ databases">
        <title>WGS of actinomycetes isolated from Thailand.</title>
        <authorList>
            <person name="Thawai C."/>
        </authorList>
    </citation>
    <scope>NUCLEOTIDE SEQUENCE [LARGE SCALE GENOMIC DNA]</scope>
    <source>
        <strain evidence="5 6">CA1R205</strain>
    </source>
</reference>
<dbReference type="InterPro" id="IPR003542">
    <property type="entry name" value="Enbac_synth_compD-like"/>
</dbReference>